<dbReference type="SUPFAM" id="SSF52266">
    <property type="entry name" value="SGNH hydrolase"/>
    <property type="match status" value="2"/>
</dbReference>
<feature type="chain" id="PRO_5037059086" description="SGNH hydrolase-type esterase domain-containing protein" evidence="2">
    <location>
        <begin position="22"/>
        <end position="363"/>
    </location>
</feature>
<evidence type="ECO:0000256" key="2">
    <source>
        <dbReference type="SAM" id="SignalP"/>
    </source>
</evidence>
<accession>A0A923LS12</accession>
<evidence type="ECO:0008006" key="5">
    <source>
        <dbReference type="Google" id="ProtNLM"/>
    </source>
</evidence>
<name>A0A923LS12_9FIRM</name>
<sequence length="363" mass="40538">MNRFKLAWILLCMGILMAGCADTQKEGTDLQTEIKTEKKQYTEQKNTDDKEESEKMEPDTSTKNLIDMQDTEIQNDSIQDLDTGKKRIICWGDSLTYGQGGEGTTYPSVLEENYQAEVINYGIQGETARQIGIRMGAFPMSVGTFEIPAETVPVEVSLWQWGEDPIMMRLGDCAINPCTIAGVKGTLSYRAEEVKYYFTRQEAGESVPVPEGTEVETFAAMDKKDSDIIVLFAGTNLPPDKDTVGELINLEEQMIEYSGTEQYIVLGLTSKTYIPDVEPINEALKEAFGEHFLDIRSYMLQHGLEDAGITPTEQDQKDIADGEIPSSIRVDDIHGNAAFYKIIGEQVGKKLEELGYLTEQDKK</sequence>
<protein>
    <recommendedName>
        <fullName evidence="5">SGNH hydrolase-type esterase domain-containing protein</fullName>
    </recommendedName>
</protein>
<reference evidence="3" key="1">
    <citation type="submission" date="2020-08" db="EMBL/GenBank/DDBJ databases">
        <title>Genome public.</title>
        <authorList>
            <person name="Liu C."/>
            <person name="Sun Q."/>
        </authorList>
    </citation>
    <scope>NUCLEOTIDE SEQUENCE</scope>
    <source>
        <strain evidence="3">BX1005</strain>
    </source>
</reference>
<dbReference type="InterPro" id="IPR036514">
    <property type="entry name" value="SGNH_hydro_sf"/>
</dbReference>
<comment type="caution">
    <text evidence="3">The sequence shown here is derived from an EMBL/GenBank/DDBJ whole genome shotgun (WGS) entry which is preliminary data.</text>
</comment>
<gene>
    <name evidence="3" type="ORF">H8S17_13885</name>
</gene>
<proteinExistence type="predicted"/>
<evidence type="ECO:0000313" key="3">
    <source>
        <dbReference type="EMBL" id="MBC5715275.1"/>
    </source>
</evidence>
<organism evidence="3 4">
    <name type="scientific">Roseburia zhanii</name>
    <dbReference type="NCBI Taxonomy" id="2763064"/>
    <lineage>
        <taxon>Bacteria</taxon>
        <taxon>Bacillati</taxon>
        <taxon>Bacillota</taxon>
        <taxon>Clostridia</taxon>
        <taxon>Lachnospirales</taxon>
        <taxon>Lachnospiraceae</taxon>
        <taxon>Roseburia</taxon>
    </lineage>
</organism>
<dbReference type="AlphaFoldDB" id="A0A923LS12"/>
<feature type="region of interest" description="Disordered" evidence="1">
    <location>
        <begin position="39"/>
        <end position="74"/>
    </location>
</feature>
<dbReference type="RefSeq" id="WP_186867684.1">
    <property type="nucleotide sequence ID" value="NZ_JACOPH010000016.1"/>
</dbReference>
<feature type="signal peptide" evidence="2">
    <location>
        <begin position="1"/>
        <end position="21"/>
    </location>
</feature>
<dbReference type="Proteomes" id="UP000606720">
    <property type="component" value="Unassembled WGS sequence"/>
</dbReference>
<keyword evidence="2" id="KW-0732">Signal</keyword>
<keyword evidence="4" id="KW-1185">Reference proteome</keyword>
<feature type="compositionally biased region" description="Basic and acidic residues" evidence="1">
    <location>
        <begin position="39"/>
        <end position="60"/>
    </location>
</feature>
<evidence type="ECO:0000313" key="4">
    <source>
        <dbReference type="Proteomes" id="UP000606720"/>
    </source>
</evidence>
<evidence type="ECO:0000256" key="1">
    <source>
        <dbReference type="SAM" id="MobiDB-lite"/>
    </source>
</evidence>
<dbReference type="Gene3D" id="3.40.50.1110">
    <property type="entry name" value="SGNH hydrolase"/>
    <property type="match status" value="2"/>
</dbReference>
<dbReference type="EMBL" id="JACOPH010000016">
    <property type="protein sequence ID" value="MBC5715275.1"/>
    <property type="molecule type" value="Genomic_DNA"/>
</dbReference>
<dbReference type="PROSITE" id="PS51257">
    <property type="entry name" value="PROKAR_LIPOPROTEIN"/>
    <property type="match status" value="1"/>
</dbReference>